<dbReference type="PANTHER" id="PTHR24412:SF489">
    <property type="entry name" value="RING FINGER DOMAIN AND KELCH REPEAT-CONTAINING PROTEIN DDB_G0271372"/>
    <property type="match status" value="1"/>
</dbReference>
<keyword evidence="1" id="KW-0880">Kelch repeat</keyword>
<reference evidence="4 5" key="1">
    <citation type="journal article" date="2021" name="Elife">
        <title>Chloroplast acquisition without the gene transfer in kleptoplastic sea slugs, Plakobranchus ocellatus.</title>
        <authorList>
            <person name="Maeda T."/>
            <person name="Takahashi S."/>
            <person name="Yoshida T."/>
            <person name="Shimamura S."/>
            <person name="Takaki Y."/>
            <person name="Nagai Y."/>
            <person name="Toyoda A."/>
            <person name="Suzuki Y."/>
            <person name="Arimoto A."/>
            <person name="Ishii H."/>
            <person name="Satoh N."/>
            <person name="Nishiyama T."/>
            <person name="Hasebe M."/>
            <person name="Maruyama T."/>
            <person name="Minagawa J."/>
            <person name="Obokata J."/>
            <person name="Shigenobu S."/>
        </authorList>
    </citation>
    <scope>NUCLEOTIDE SEQUENCE [LARGE SCALE GENOMIC DNA]</scope>
</reference>
<dbReference type="Pfam" id="PF07707">
    <property type="entry name" value="BACK"/>
    <property type="match status" value="1"/>
</dbReference>
<dbReference type="EMBL" id="BLXT01002056">
    <property type="protein sequence ID" value="GFN90612.1"/>
    <property type="molecule type" value="Genomic_DNA"/>
</dbReference>
<organism evidence="4 5">
    <name type="scientific">Plakobranchus ocellatus</name>
    <dbReference type="NCBI Taxonomy" id="259542"/>
    <lineage>
        <taxon>Eukaryota</taxon>
        <taxon>Metazoa</taxon>
        <taxon>Spiralia</taxon>
        <taxon>Lophotrochozoa</taxon>
        <taxon>Mollusca</taxon>
        <taxon>Gastropoda</taxon>
        <taxon>Heterobranchia</taxon>
        <taxon>Euthyneura</taxon>
        <taxon>Panpulmonata</taxon>
        <taxon>Sacoglossa</taxon>
        <taxon>Placobranchoidea</taxon>
        <taxon>Plakobranchidae</taxon>
        <taxon>Plakobranchus</taxon>
    </lineage>
</organism>
<dbReference type="Gene3D" id="3.30.710.10">
    <property type="entry name" value="Potassium Channel Kv1.1, Chain A"/>
    <property type="match status" value="1"/>
</dbReference>
<keyword evidence="5" id="KW-1185">Reference proteome</keyword>
<dbReference type="InterPro" id="IPR011333">
    <property type="entry name" value="SKP1/BTB/POZ_sf"/>
</dbReference>
<feature type="domain" description="BTB" evidence="3">
    <location>
        <begin position="183"/>
        <end position="247"/>
    </location>
</feature>
<dbReference type="Pfam" id="PF00651">
    <property type="entry name" value="BTB"/>
    <property type="match status" value="1"/>
</dbReference>
<protein>
    <submittedName>
        <fullName evidence="4">Kelch-like protein 9</fullName>
    </submittedName>
</protein>
<dbReference type="Proteomes" id="UP000735302">
    <property type="component" value="Unassembled WGS sequence"/>
</dbReference>
<dbReference type="SMART" id="SM00875">
    <property type="entry name" value="BACK"/>
    <property type="match status" value="1"/>
</dbReference>
<dbReference type="CDD" id="cd18186">
    <property type="entry name" value="BTB_POZ_ZBTB_KLHL-like"/>
    <property type="match status" value="1"/>
</dbReference>
<dbReference type="PROSITE" id="PS50097">
    <property type="entry name" value="BTB"/>
    <property type="match status" value="1"/>
</dbReference>
<dbReference type="AlphaFoldDB" id="A0AAV3Z7K4"/>
<evidence type="ECO:0000313" key="5">
    <source>
        <dbReference type="Proteomes" id="UP000735302"/>
    </source>
</evidence>
<dbReference type="PANTHER" id="PTHR24412">
    <property type="entry name" value="KELCH PROTEIN"/>
    <property type="match status" value="1"/>
</dbReference>
<name>A0AAV3Z7K4_9GAST</name>
<dbReference type="Gene3D" id="1.25.40.420">
    <property type="match status" value="1"/>
</dbReference>
<dbReference type="InterPro" id="IPR000210">
    <property type="entry name" value="BTB/POZ_dom"/>
</dbReference>
<gene>
    <name evidence="4" type="ORF">PoB_001711800</name>
</gene>
<keyword evidence="2" id="KW-0677">Repeat</keyword>
<evidence type="ECO:0000259" key="3">
    <source>
        <dbReference type="PROSITE" id="PS50097"/>
    </source>
</evidence>
<dbReference type="InterPro" id="IPR011705">
    <property type="entry name" value="BACK"/>
</dbReference>
<comment type="caution">
    <text evidence="4">The sequence shown here is derived from an EMBL/GenBank/DDBJ whole genome shotgun (WGS) entry which is preliminary data.</text>
</comment>
<evidence type="ECO:0000256" key="2">
    <source>
        <dbReference type="ARBA" id="ARBA00022737"/>
    </source>
</evidence>
<proteinExistence type="predicted"/>
<sequence length="487" mass="55289">MQFIRIRYLSMSAKVTSEPFDENLRQPTDYSGFSTYWDQEEADDPANQIAKVTSEPFDENLRQPTDYSGFSTYWDQEEADDPANQIEIKAVYDKVKDPIEQAEGPIGGPRPAWSMPQSKLLVLVLFEDGYLEQNPIAPPLRCLDKNTANSVITQFSTLPLEQVHHFAYNGEYLNALFRDRKLVDILIHVEDRTFYGHRCILCAHSGYFSSILVESSVPPYAITDITLKSIDPEYFKKFLNFAYTGEIFDSLSAALINVGSVERKRPTPGVIEEAQNPHDHSNKYHVKVITLSSVETLRNLANKLKSKTLRAKIALFLSKAKTLTLDEALEILLFKTGDEDFLRPLAIETIIKNFKELLLEPSKLCQIGKEDLLYILQADNLNVDSELDAFWAVLYWVAVDIVDRAPALNRLMSAVRFTTMSSLELMDCARVSDMVRLSKKCQAYLINANWVCHVREVGLEDPLGLSKEQKRSCLTQAKPHEVCNNSV</sequence>
<dbReference type="SUPFAM" id="SSF54695">
    <property type="entry name" value="POZ domain"/>
    <property type="match status" value="1"/>
</dbReference>
<evidence type="ECO:0000313" key="4">
    <source>
        <dbReference type="EMBL" id="GFN90612.1"/>
    </source>
</evidence>
<dbReference type="SMART" id="SM00225">
    <property type="entry name" value="BTB"/>
    <property type="match status" value="1"/>
</dbReference>
<evidence type="ECO:0000256" key="1">
    <source>
        <dbReference type="ARBA" id="ARBA00022441"/>
    </source>
</evidence>
<accession>A0AAV3Z7K4</accession>